<name>A0A975GHA7_9BACT</name>
<accession>A0A975GHA7</accession>
<sequence length="703" mass="77276">MRINTMKMKIAFWAGLCLIITAITIISYSSFIMKKNAESARQQAIASARQYAAAVARQEANYIKAVLEVALDTARALAHALSSVVEKENNVRFDRHDVNAMLKTVLEKNPDFVGIGNGWEPNAFDGRDSDFIHLPGHDKTGRFIPYWSRDINGNILAAPLIDYEKEGAGDYYLIPRKTKKECIIEPYIYDVQGVPTLMTTLAVPILNKGKFYGMTGIDFRLDKLQEIADNTQYLYDNTGKMFIISHRGMIAAASGSPDSAGKSLQTIEDDYHQDMAVIQNGKQDIRIQDDLLKIVMPVHIGYTDTPWAVKINIPEYKITQAADIQMHNTNQDRWIMAFISLCCTFTALFLLIFISGRLTSPLGAEPDVLSNLAQKIAKGDLNIEFVRHKQNKIQGVYASMEQMSAGLMKKAKIAEAIANGDLRRSNYSDSDKDILGKALEKMTLNLRTVISRIYEASSHMAEGSEQLSQAAESLSQGASEQAASFEQTTSSMVEIGSQTRFNADNAGHAKKLAAQAREYAENGIQEMQEMIDAMDEINKSSKSIAKIIKNIDEIAFQTNLLSLNAAVEAARAGRHGKGFAVVAGEVRSLAAQSAKAAKETEELIEGTINRIKKGNQIAGQTAQVLKKITESAINTSELIAEIAAATNEQANGIAQINQGLDQTEQVTQQNTASAEELASSAVLFANQAENLQKLILQFKIDEK</sequence>
<dbReference type="SMART" id="SM00283">
    <property type="entry name" value="MA"/>
    <property type="match status" value="1"/>
</dbReference>
<protein>
    <submittedName>
        <fullName evidence="7">Methyl-accepting chemotaxis protein domain-containing protein, double CACHE domain-containing</fullName>
    </submittedName>
</protein>
<keyword evidence="3" id="KW-0807">Transducer</keyword>
<keyword evidence="5" id="KW-0472">Membrane</keyword>
<reference evidence="7" key="1">
    <citation type="journal article" date="2021" name="Microb. Physiol.">
        <title>Proteogenomic Insights into the Physiology of Marine, Sulfate-Reducing, Filamentous Desulfonema limicola and Desulfonema magnum.</title>
        <authorList>
            <person name="Schnaars V."/>
            <person name="Wohlbrand L."/>
            <person name="Scheve S."/>
            <person name="Hinrichs C."/>
            <person name="Reinhardt R."/>
            <person name="Rabus R."/>
        </authorList>
    </citation>
    <scope>NUCLEOTIDE SEQUENCE</scope>
    <source>
        <strain evidence="7">5ac10</strain>
    </source>
</reference>
<keyword evidence="5" id="KW-1133">Transmembrane helix</keyword>
<feature type="domain" description="Methyl-accepting transducer" evidence="6">
    <location>
        <begin position="456"/>
        <end position="678"/>
    </location>
</feature>
<proteinExistence type="inferred from homology"/>
<dbReference type="InterPro" id="IPR004089">
    <property type="entry name" value="MCPsignal_dom"/>
</dbReference>
<dbReference type="GO" id="GO:0006935">
    <property type="term" value="P:chemotaxis"/>
    <property type="evidence" value="ECO:0007669"/>
    <property type="project" value="UniProtKB-KW"/>
</dbReference>
<evidence type="ECO:0000256" key="2">
    <source>
        <dbReference type="ARBA" id="ARBA00029447"/>
    </source>
</evidence>
<organism evidence="7 8">
    <name type="scientific">Desulfonema limicola</name>
    <dbReference type="NCBI Taxonomy" id="45656"/>
    <lineage>
        <taxon>Bacteria</taxon>
        <taxon>Pseudomonadati</taxon>
        <taxon>Thermodesulfobacteriota</taxon>
        <taxon>Desulfobacteria</taxon>
        <taxon>Desulfobacterales</taxon>
        <taxon>Desulfococcaceae</taxon>
        <taxon>Desulfonema</taxon>
    </lineage>
</organism>
<feature type="transmembrane region" description="Helical" evidence="5">
    <location>
        <begin position="12"/>
        <end position="33"/>
    </location>
</feature>
<evidence type="ECO:0000256" key="5">
    <source>
        <dbReference type="SAM" id="Phobius"/>
    </source>
</evidence>
<comment type="similarity">
    <text evidence="2">Belongs to the methyl-accepting chemotaxis (MCP) protein family.</text>
</comment>
<dbReference type="Pfam" id="PF22673">
    <property type="entry name" value="MCP-like_PDC_1"/>
    <property type="match status" value="1"/>
</dbReference>
<evidence type="ECO:0000256" key="1">
    <source>
        <dbReference type="ARBA" id="ARBA00022500"/>
    </source>
</evidence>
<dbReference type="GO" id="GO:0005886">
    <property type="term" value="C:plasma membrane"/>
    <property type="evidence" value="ECO:0007669"/>
    <property type="project" value="TreeGrafter"/>
</dbReference>
<dbReference type="InterPro" id="IPR051310">
    <property type="entry name" value="MCP_chemotaxis"/>
</dbReference>
<dbReference type="CDD" id="cd12913">
    <property type="entry name" value="PDC1_MCP_like"/>
    <property type="match status" value="1"/>
</dbReference>
<dbReference type="PANTHER" id="PTHR43531:SF11">
    <property type="entry name" value="METHYL-ACCEPTING CHEMOTAXIS PROTEIN 3"/>
    <property type="match status" value="1"/>
</dbReference>
<dbReference type="Gene3D" id="6.10.340.10">
    <property type="match status" value="1"/>
</dbReference>
<keyword evidence="1" id="KW-0145">Chemotaxis</keyword>
<feature type="compositionally biased region" description="Polar residues" evidence="4">
    <location>
        <begin position="465"/>
        <end position="488"/>
    </location>
</feature>
<evidence type="ECO:0000313" key="8">
    <source>
        <dbReference type="Proteomes" id="UP000663720"/>
    </source>
</evidence>
<gene>
    <name evidence="7" type="ORF">dnl_34440</name>
</gene>
<dbReference type="SUPFAM" id="SSF58104">
    <property type="entry name" value="Methyl-accepting chemotaxis protein (MCP) signaling domain"/>
    <property type="match status" value="1"/>
</dbReference>
<keyword evidence="8" id="KW-1185">Reference proteome</keyword>
<dbReference type="PANTHER" id="PTHR43531">
    <property type="entry name" value="PROTEIN ICFG"/>
    <property type="match status" value="1"/>
</dbReference>
<dbReference type="Gene3D" id="1.10.287.950">
    <property type="entry name" value="Methyl-accepting chemotaxis protein"/>
    <property type="match status" value="1"/>
</dbReference>
<dbReference type="KEGG" id="dli:dnl_34440"/>
<dbReference type="Gene3D" id="3.30.450.20">
    <property type="entry name" value="PAS domain"/>
    <property type="match status" value="2"/>
</dbReference>
<evidence type="ECO:0000313" key="7">
    <source>
        <dbReference type="EMBL" id="QTA81117.1"/>
    </source>
</evidence>
<evidence type="ECO:0000256" key="3">
    <source>
        <dbReference type="PROSITE-ProRule" id="PRU00284"/>
    </source>
</evidence>
<dbReference type="GO" id="GO:0004888">
    <property type="term" value="F:transmembrane signaling receptor activity"/>
    <property type="evidence" value="ECO:0007669"/>
    <property type="project" value="TreeGrafter"/>
</dbReference>
<dbReference type="CDD" id="cd11386">
    <property type="entry name" value="MCP_signal"/>
    <property type="match status" value="1"/>
</dbReference>
<evidence type="ECO:0000256" key="4">
    <source>
        <dbReference type="SAM" id="MobiDB-lite"/>
    </source>
</evidence>
<dbReference type="Proteomes" id="UP000663720">
    <property type="component" value="Chromosome"/>
</dbReference>
<keyword evidence="5" id="KW-0812">Transmembrane</keyword>
<evidence type="ECO:0000259" key="6">
    <source>
        <dbReference type="PROSITE" id="PS50111"/>
    </source>
</evidence>
<feature type="region of interest" description="Disordered" evidence="4">
    <location>
        <begin position="464"/>
        <end position="488"/>
    </location>
</feature>
<dbReference type="GO" id="GO:0007165">
    <property type="term" value="P:signal transduction"/>
    <property type="evidence" value="ECO:0007669"/>
    <property type="project" value="UniProtKB-KW"/>
</dbReference>
<dbReference type="PROSITE" id="PS50111">
    <property type="entry name" value="CHEMOTAXIS_TRANSDUC_2"/>
    <property type="match status" value="1"/>
</dbReference>
<dbReference type="EMBL" id="CP061799">
    <property type="protein sequence ID" value="QTA81117.1"/>
    <property type="molecule type" value="Genomic_DNA"/>
</dbReference>
<dbReference type="RefSeq" id="WP_207687186.1">
    <property type="nucleotide sequence ID" value="NZ_CP061799.1"/>
</dbReference>
<dbReference type="AlphaFoldDB" id="A0A975GHA7"/>
<dbReference type="Pfam" id="PF00015">
    <property type="entry name" value="MCPsignal"/>
    <property type="match status" value="1"/>
</dbReference>
<feature type="transmembrane region" description="Helical" evidence="5">
    <location>
        <begin position="334"/>
        <end position="354"/>
    </location>
</feature>